<sequence>MTNKKQPDFQQEETNLTAAEQADRKAWDEALASPASAALLKSLVAKGMNGKFDADQAGASWERKET</sequence>
<gene>
    <name evidence="2" type="ORF">P5S46_21670</name>
</gene>
<geneLocation type="plasmid" evidence="2 3">
    <name>pAC1520</name>
</geneLocation>
<accession>A0AAJ5ZB56</accession>
<dbReference type="AlphaFoldDB" id="A0AAJ5ZB56"/>
<proteinExistence type="predicted"/>
<feature type="compositionally biased region" description="Polar residues" evidence="1">
    <location>
        <begin position="1"/>
        <end position="18"/>
    </location>
</feature>
<feature type="region of interest" description="Disordered" evidence="1">
    <location>
        <begin position="1"/>
        <end position="22"/>
    </location>
</feature>
<keyword evidence="2" id="KW-0614">Plasmid</keyword>
<dbReference type="Proteomes" id="UP001218423">
    <property type="component" value="Plasmid pAC1520"/>
</dbReference>
<dbReference type="EMBL" id="CP120943">
    <property type="protein sequence ID" value="WFG00375.1"/>
    <property type="molecule type" value="Genomic_DNA"/>
</dbReference>
<protein>
    <submittedName>
        <fullName evidence="2">Uncharacterized protein</fullName>
    </submittedName>
</protein>
<organism evidence="2 3">
    <name type="scientific">Aeromonas caviae</name>
    <name type="common">Aeromonas punctata</name>
    <dbReference type="NCBI Taxonomy" id="648"/>
    <lineage>
        <taxon>Bacteria</taxon>
        <taxon>Pseudomonadati</taxon>
        <taxon>Pseudomonadota</taxon>
        <taxon>Gammaproteobacteria</taxon>
        <taxon>Aeromonadales</taxon>
        <taxon>Aeromonadaceae</taxon>
        <taxon>Aeromonas</taxon>
    </lineage>
</organism>
<dbReference type="RefSeq" id="WP_277857251.1">
    <property type="nucleotide sequence ID" value="NZ_CP120943.1"/>
</dbReference>
<reference evidence="2" key="1">
    <citation type="submission" date="2023-03" db="EMBL/GenBank/DDBJ databases">
        <title>Aeromonas caviae strain AC1520.</title>
        <authorList>
            <person name="Xie T."/>
            <person name="Zhang Q."/>
            <person name="Deng J."/>
            <person name="Li X."/>
        </authorList>
    </citation>
    <scope>NUCLEOTIDE SEQUENCE</scope>
    <source>
        <strain evidence="2">AC1520</strain>
        <plasmid evidence="2">pAC1520</plasmid>
    </source>
</reference>
<evidence type="ECO:0000313" key="2">
    <source>
        <dbReference type="EMBL" id="WFG00375.1"/>
    </source>
</evidence>
<name>A0AAJ5ZB56_AERCA</name>
<evidence type="ECO:0000313" key="3">
    <source>
        <dbReference type="Proteomes" id="UP001218423"/>
    </source>
</evidence>
<evidence type="ECO:0000256" key="1">
    <source>
        <dbReference type="SAM" id="MobiDB-lite"/>
    </source>
</evidence>